<proteinExistence type="predicted"/>
<evidence type="ECO:0000259" key="4">
    <source>
        <dbReference type="PROSITE" id="PS50949"/>
    </source>
</evidence>
<evidence type="ECO:0000256" key="3">
    <source>
        <dbReference type="ARBA" id="ARBA00023163"/>
    </source>
</evidence>
<gene>
    <name evidence="5" type="ORF">PQR63_01405</name>
</gene>
<dbReference type="EMBL" id="JAQQFR010000001">
    <property type="protein sequence ID" value="MFL9877022.1"/>
    <property type="molecule type" value="Genomic_DNA"/>
</dbReference>
<dbReference type="Gene3D" id="1.10.10.10">
    <property type="entry name" value="Winged helix-like DNA-binding domain superfamily/Winged helix DNA-binding domain"/>
    <property type="match status" value="1"/>
</dbReference>
<dbReference type="Proteomes" id="UP001629214">
    <property type="component" value="Unassembled WGS sequence"/>
</dbReference>
<dbReference type="SUPFAM" id="SSF46785">
    <property type="entry name" value="Winged helix' DNA-binding domain"/>
    <property type="match status" value="1"/>
</dbReference>
<dbReference type="Pfam" id="PF00392">
    <property type="entry name" value="GntR"/>
    <property type="match status" value="1"/>
</dbReference>
<evidence type="ECO:0000313" key="5">
    <source>
        <dbReference type="EMBL" id="MFL9877022.1"/>
    </source>
</evidence>
<evidence type="ECO:0000313" key="6">
    <source>
        <dbReference type="Proteomes" id="UP001629214"/>
    </source>
</evidence>
<dbReference type="SMART" id="SM00345">
    <property type="entry name" value="HTH_GNTR"/>
    <property type="match status" value="1"/>
</dbReference>
<dbReference type="InterPro" id="IPR000524">
    <property type="entry name" value="Tscrpt_reg_HTH_GntR"/>
</dbReference>
<keyword evidence="6" id="KW-1185">Reference proteome</keyword>
<dbReference type="RefSeq" id="WP_408164981.1">
    <property type="nucleotide sequence ID" value="NZ_JAQQFR010000001.1"/>
</dbReference>
<accession>A0ABW8Z235</accession>
<dbReference type="SMART" id="SM00895">
    <property type="entry name" value="FCD"/>
    <property type="match status" value="1"/>
</dbReference>
<reference evidence="5 6" key="1">
    <citation type="journal article" date="2024" name="Chem. Sci.">
        <title>Discovery of megapolipeptins by genome mining of a Burkholderiales bacteria collection.</title>
        <authorList>
            <person name="Paulo B.S."/>
            <person name="Recchia M.J.J."/>
            <person name="Lee S."/>
            <person name="Fergusson C.H."/>
            <person name="Romanowski S.B."/>
            <person name="Hernandez A."/>
            <person name="Krull N."/>
            <person name="Liu D.Y."/>
            <person name="Cavanagh H."/>
            <person name="Bos A."/>
            <person name="Gray C.A."/>
            <person name="Murphy B.T."/>
            <person name="Linington R.G."/>
            <person name="Eustaquio A.S."/>
        </authorList>
    </citation>
    <scope>NUCLEOTIDE SEQUENCE [LARGE SCALE GENOMIC DNA]</scope>
    <source>
        <strain evidence="5 6">RL21-008-BIB-B</strain>
    </source>
</reference>
<dbReference type="InterPro" id="IPR008920">
    <property type="entry name" value="TF_FadR/GntR_C"/>
</dbReference>
<dbReference type="PANTHER" id="PTHR43537">
    <property type="entry name" value="TRANSCRIPTIONAL REGULATOR, GNTR FAMILY"/>
    <property type="match status" value="1"/>
</dbReference>
<dbReference type="SUPFAM" id="SSF48008">
    <property type="entry name" value="GntR ligand-binding domain-like"/>
    <property type="match status" value="1"/>
</dbReference>
<evidence type="ECO:0000256" key="1">
    <source>
        <dbReference type="ARBA" id="ARBA00023015"/>
    </source>
</evidence>
<keyword evidence="1" id="KW-0805">Transcription regulation</keyword>
<comment type="caution">
    <text evidence="5">The sequence shown here is derived from an EMBL/GenBank/DDBJ whole genome shotgun (WGS) entry which is preliminary data.</text>
</comment>
<feature type="domain" description="HTH gntR-type" evidence="4">
    <location>
        <begin position="16"/>
        <end position="83"/>
    </location>
</feature>
<organism evidence="5 6">
    <name type="scientific">Herbaspirillum rhizosphaerae</name>
    <dbReference type="NCBI Taxonomy" id="346179"/>
    <lineage>
        <taxon>Bacteria</taxon>
        <taxon>Pseudomonadati</taxon>
        <taxon>Pseudomonadota</taxon>
        <taxon>Betaproteobacteria</taxon>
        <taxon>Burkholderiales</taxon>
        <taxon>Oxalobacteraceae</taxon>
        <taxon>Herbaspirillum</taxon>
    </lineage>
</organism>
<name>A0ABW8Z235_9BURK</name>
<sequence>MKILESFAQDVIAKRQPATASIADALRDAILKGVLKGGEPLRQDAIAKQFAVSQVTVREALRILEHEGLVEVAARRGAVVYSLSPDDVAEITDLRATLEGSLIKAAMPSLNAQDFEMAQATIRQLEQTSDIDELIALNVVFHKCLYGKANRPRTTAILDRLRISLEPYLRLLWNKTGYKRQSQDDHKKILELCREKKIAEVEKFLRVHIEKTGREIEDLLKSLATNS</sequence>
<dbReference type="Pfam" id="PF07729">
    <property type="entry name" value="FCD"/>
    <property type="match status" value="1"/>
</dbReference>
<protein>
    <submittedName>
        <fullName evidence="5">GntR family transcriptional regulator</fullName>
    </submittedName>
</protein>
<dbReference type="InterPro" id="IPR036390">
    <property type="entry name" value="WH_DNA-bd_sf"/>
</dbReference>
<dbReference type="InterPro" id="IPR011711">
    <property type="entry name" value="GntR_C"/>
</dbReference>
<dbReference type="Gene3D" id="1.20.120.530">
    <property type="entry name" value="GntR ligand-binding domain-like"/>
    <property type="match status" value="1"/>
</dbReference>
<evidence type="ECO:0000256" key="2">
    <source>
        <dbReference type="ARBA" id="ARBA00023125"/>
    </source>
</evidence>
<dbReference type="PROSITE" id="PS50949">
    <property type="entry name" value="HTH_GNTR"/>
    <property type="match status" value="1"/>
</dbReference>
<dbReference type="PANTHER" id="PTHR43537:SF41">
    <property type="entry name" value="TRANSCRIPTIONAL REGULATORY PROTEIN"/>
    <property type="match status" value="1"/>
</dbReference>
<keyword evidence="3" id="KW-0804">Transcription</keyword>
<dbReference type="InterPro" id="IPR036388">
    <property type="entry name" value="WH-like_DNA-bd_sf"/>
</dbReference>
<keyword evidence="2" id="KW-0238">DNA-binding</keyword>
<dbReference type="CDD" id="cd07377">
    <property type="entry name" value="WHTH_GntR"/>
    <property type="match status" value="1"/>
</dbReference>